<gene>
    <name evidence="7" type="ORF">ASCRUDRAFT_76258</name>
</gene>
<dbReference type="InterPro" id="IPR029006">
    <property type="entry name" value="ADF-H/Gelsolin-like_dom_sf"/>
</dbReference>
<dbReference type="SUPFAM" id="SSF55753">
    <property type="entry name" value="Actin depolymerizing proteins"/>
    <property type="match status" value="1"/>
</dbReference>
<keyword evidence="4" id="KW-0009">Actin-binding</keyword>
<evidence type="ECO:0000313" key="7">
    <source>
        <dbReference type="EMBL" id="ODV60910.1"/>
    </source>
</evidence>
<accession>A0A1D2VH79</accession>
<dbReference type="FunCoup" id="A0A1D2VH79">
    <property type="interactions" value="829"/>
</dbReference>
<evidence type="ECO:0000259" key="6">
    <source>
        <dbReference type="PROSITE" id="PS51263"/>
    </source>
</evidence>
<dbReference type="AlphaFoldDB" id="A0A1D2VH79"/>
<reference evidence="8" key="1">
    <citation type="submission" date="2016-05" db="EMBL/GenBank/DDBJ databases">
        <title>Comparative genomics of biotechnologically important yeasts.</title>
        <authorList>
            <consortium name="DOE Joint Genome Institute"/>
            <person name="Riley R."/>
            <person name="Haridas S."/>
            <person name="Wolfe K.H."/>
            <person name="Lopes M.R."/>
            <person name="Hittinger C.T."/>
            <person name="Goker M."/>
            <person name="Salamov A."/>
            <person name="Wisecaver J."/>
            <person name="Long T.M."/>
            <person name="Aerts A.L."/>
            <person name="Barry K."/>
            <person name="Choi C."/>
            <person name="Clum A."/>
            <person name="Coughlan A.Y."/>
            <person name="Deshpande S."/>
            <person name="Douglass A.P."/>
            <person name="Hanson S.J."/>
            <person name="Klenk H.-P."/>
            <person name="Labutti K."/>
            <person name="Lapidus A."/>
            <person name="Lindquist E."/>
            <person name="Lipzen A."/>
            <person name="Meier-Kolthoff J.P."/>
            <person name="Ohm R.A."/>
            <person name="Otillar R.P."/>
            <person name="Pangilinan J."/>
            <person name="Peng Y."/>
            <person name="Rokas A."/>
            <person name="Rosa C.A."/>
            <person name="Scheuner C."/>
            <person name="Sibirny A.A."/>
            <person name="Slot J.C."/>
            <person name="Stielow J.B."/>
            <person name="Sun H."/>
            <person name="Kurtzman C.P."/>
            <person name="Blackwell M."/>
            <person name="Grigoriev I.V."/>
            <person name="Jeffries T.W."/>
        </authorList>
    </citation>
    <scope>NUCLEOTIDE SEQUENCE [LARGE SCALE GENOMIC DNA]</scope>
    <source>
        <strain evidence="8">DSM 1968</strain>
    </source>
</reference>
<dbReference type="STRING" id="1344418.A0A1D2VH79"/>
<dbReference type="Gene3D" id="3.40.20.10">
    <property type="entry name" value="Severin"/>
    <property type="match status" value="1"/>
</dbReference>
<name>A0A1D2VH79_9ASCO</name>
<evidence type="ECO:0000256" key="5">
    <source>
        <dbReference type="ARBA" id="ARBA00032427"/>
    </source>
</evidence>
<sequence length="142" mass="15970">MSISSVSVSDKSITAFHSLKLGKKLKYIIFALNDEKTEIVVEKTSSSTDYADFLEDLPEADCRYAIYDFEYTISQGEGKRSKIVFFSWSPDDAKIRNKMVYASSRDGLRRALNGVYADIQGTDLSEVSYDTVLEKINRSGAH</sequence>
<proteinExistence type="inferred from homology"/>
<dbReference type="InterPro" id="IPR002108">
    <property type="entry name" value="ADF-H"/>
</dbReference>
<dbReference type="PANTHER" id="PTHR11913">
    <property type="entry name" value="COFILIN-RELATED"/>
    <property type="match status" value="1"/>
</dbReference>
<dbReference type="Proteomes" id="UP000095038">
    <property type="component" value="Unassembled WGS sequence"/>
</dbReference>
<protein>
    <recommendedName>
        <fullName evidence="3">Cofilin</fullName>
    </recommendedName>
    <alternativeName>
        <fullName evidence="5">Actin-depolymerizing factor 1</fullName>
    </alternativeName>
</protein>
<comment type="subcellular location">
    <subcellularLocation>
        <location evidence="1">Nucleus matrix</location>
    </subcellularLocation>
</comment>
<dbReference type="GO" id="GO:0006897">
    <property type="term" value="P:endocytosis"/>
    <property type="evidence" value="ECO:0007669"/>
    <property type="project" value="EnsemblFungi"/>
</dbReference>
<dbReference type="SMART" id="SM00102">
    <property type="entry name" value="ADF"/>
    <property type="match status" value="1"/>
</dbReference>
<evidence type="ECO:0000256" key="1">
    <source>
        <dbReference type="ARBA" id="ARBA00004109"/>
    </source>
</evidence>
<evidence type="ECO:0000256" key="3">
    <source>
        <dbReference type="ARBA" id="ARBA00015630"/>
    </source>
</evidence>
<dbReference type="OrthoDB" id="10249245at2759"/>
<dbReference type="CDD" id="cd11286">
    <property type="entry name" value="ADF_cofilin_like"/>
    <property type="match status" value="1"/>
</dbReference>
<comment type="similarity">
    <text evidence="2">Belongs to the actin-binding proteins ADF family.</text>
</comment>
<dbReference type="GO" id="GO:0043001">
    <property type="term" value="P:Golgi to plasma membrane protein transport"/>
    <property type="evidence" value="ECO:0007669"/>
    <property type="project" value="EnsemblFungi"/>
</dbReference>
<dbReference type="InterPro" id="IPR017904">
    <property type="entry name" value="ADF/Cofilin"/>
</dbReference>
<organism evidence="7 8">
    <name type="scientific">Ascoidea rubescens DSM 1968</name>
    <dbReference type="NCBI Taxonomy" id="1344418"/>
    <lineage>
        <taxon>Eukaryota</taxon>
        <taxon>Fungi</taxon>
        <taxon>Dikarya</taxon>
        <taxon>Ascomycota</taxon>
        <taxon>Saccharomycotina</taxon>
        <taxon>Saccharomycetes</taxon>
        <taxon>Ascoideaceae</taxon>
        <taxon>Ascoidea</taxon>
    </lineage>
</organism>
<keyword evidence="8" id="KW-1185">Reference proteome</keyword>
<dbReference type="PROSITE" id="PS51263">
    <property type="entry name" value="ADF_H"/>
    <property type="match status" value="1"/>
</dbReference>
<dbReference type="GO" id="GO:0030479">
    <property type="term" value="C:actin cortical patch"/>
    <property type="evidence" value="ECO:0007669"/>
    <property type="project" value="EnsemblFungi"/>
</dbReference>
<evidence type="ECO:0000256" key="4">
    <source>
        <dbReference type="ARBA" id="ARBA00023203"/>
    </source>
</evidence>
<evidence type="ECO:0000313" key="8">
    <source>
        <dbReference type="Proteomes" id="UP000095038"/>
    </source>
</evidence>
<dbReference type="EMBL" id="KV454481">
    <property type="protein sequence ID" value="ODV60910.1"/>
    <property type="molecule type" value="Genomic_DNA"/>
</dbReference>
<dbReference type="GO" id="GO:0030042">
    <property type="term" value="P:actin filament depolymerization"/>
    <property type="evidence" value="ECO:0007669"/>
    <property type="project" value="EnsemblFungi"/>
</dbReference>
<dbReference type="InParanoid" id="A0A1D2VH79"/>
<dbReference type="Pfam" id="PF00241">
    <property type="entry name" value="Cofilin_ADF"/>
    <property type="match status" value="1"/>
</dbReference>
<feature type="domain" description="ADF-H" evidence="6">
    <location>
        <begin position="1"/>
        <end position="137"/>
    </location>
</feature>
<dbReference type="GeneID" id="30967035"/>
<dbReference type="GO" id="GO:0051014">
    <property type="term" value="P:actin filament severing"/>
    <property type="evidence" value="ECO:0007669"/>
    <property type="project" value="EnsemblFungi"/>
</dbReference>
<dbReference type="GO" id="GO:0051015">
    <property type="term" value="F:actin filament binding"/>
    <property type="evidence" value="ECO:0007669"/>
    <property type="project" value="EnsemblFungi"/>
</dbReference>
<dbReference type="RefSeq" id="XP_020047217.1">
    <property type="nucleotide sequence ID" value="XM_020193399.1"/>
</dbReference>
<dbReference type="GO" id="GO:0016363">
    <property type="term" value="C:nuclear matrix"/>
    <property type="evidence" value="ECO:0007669"/>
    <property type="project" value="UniProtKB-SubCell"/>
</dbReference>
<evidence type="ECO:0000256" key="2">
    <source>
        <dbReference type="ARBA" id="ARBA00006844"/>
    </source>
</evidence>